<evidence type="ECO:0000313" key="3">
    <source>
        <dbReference type="Proteomes" id="UP001589595"/>
    </source>
</evidence>
<keyword evidence="3" id="KW-1185">Reference proteome</keyword>
<dbReference type="RefSeq" id="WP_264083993.1">
    <property type="nucleotide sequence ID" value="NZ_CP082286.1"/>
</dbReference>
<comment type="caution">
    <text evidence="2">The sequence shown here is derived from an EMBL/GenBank/DDBJ whole genome shotgun (WGS) entry which is preliminary data.</text>
</comment>
<name>A0ABD5MHE9_9EURY</name>
<proteinExistence type="predicted"/>
<evidence type="ECO:0000256" key="1">
    <source>
        <dbReference type="SAM" id="Phobius"/>
    </source>
</evidence>
<evidence type="ECO:0000313" key="2">
    <source>
        <dbReference type="EMBL" id="MFB9822663.1"/>
    </source>
</evidence>
<organism evidence="2 3">
    <name type="scientific">Halobaculum roseum</name>
    <dbReference type="NCBI Taxonomy" id="2175149"/>
    <lineage>
        <taxon>Archaea</taxon>
        <taxon>Methanobacteriati</taxon>
        <taxon>Methanobacteriota</taxon>
        <taxon>Stenosarchaea group</taxon>
        <taxon>Halobacteria</taxon>
        <taxon>Halobacteriales</taxon>
        <taxon>Haloferacaceae</taxon>
        <taxon>Halobaculum</taxon>
    </lineage>
</organism>
<keyword evidence="1" id="KW-1133">Transmembrane helix</keyword>
<protein>
    <recommendedName>
        <fullName evidence="4">ABC transporter permease</fullName>
    </recommendedName>
</protein>
<dbReference type="EMBL" id="JBHMAJ010000001">
    <property type="protein sequence ID" value="MFB9822663.1"/>
    <property type="molecule type" value="Genomic_DNA"/>
</dbReference>
<sequence length="42" mass="4452">MDLGHLDHESFRAAVGTALGYGAILAVMTALLFGVPYLLFSL</sequence>
<dbReference type="AlphaFoldDB" id="A0ABD5MHE9"/>
<feature type="transmembrane region" description="Helical" evidence="1">
    <location>
        <begin position="20"/>
        <end position="40"/>
    </location>
</feature>
<dbReference type="GeneID" id="75735224"/>
<keyword evidence="1" id="KW-0812">Transmembrane</keyword>
<evidence type="ECO:0008006" key="4">
    <source>
        <dbReference type="Google" id="ProtNLM"/>
    </source>
</evidence>
<gene>
    <name evidence="2" type="ORF">ACFFOL_00490</name>
</gene>
<dbReference type="Proteomes" id="UP001589595">
    <property type="component" value="Unassembled WGS sequence"/>
</dbReference>
<keyword evidence="1" id="KW-0472">Membrane</keyword>
<accession>A0ABD5MHE9</accession>
<reference evidence="2" key="1">
    <citation type="submission" date="2024-09" db="EMBL/GenBank/DDBJ databases">
        <authorList>
            <person name="Sun Q."/>
        </authorList>
    </citation>
    <scope>NUCLEOTIDE SEQUENCE [LARGE SCALE GENOMIC DNA]</scope>
    <source>
        <strain evidence="2">JCM 31273</strain>
    </source>
</reference>